<dbReference type="EMBL" id="FNQN01000002">
    <property type="protein sequence ID" value="SDZ98838.1"/>
    <property type="molecule type" value="Genomic_DNA"/>
</dbReference>
<sequence>MMKTGKMSAFIVGTVLLLWASLAGATDHAFIKGPINSGPEATKVCLKCHADAATQIMHTSHWTWDVEQVIDGKKVKRGKADSINNFCVAVRSNEPRCTSCHIGYGWKDGNFDFSNEGNVDCLVCHDTTGTYKKAPTAAGFPAEEVDLTYVARNVGESSRQSCGSCHFFGGGGDAVKHGDLDSSLDYPSANIDVHMDADGNDFTCASCHETEDHNILGHAMVVTPKGEQHIGCIGCHGDDVHGEWVLDMHANTVACQTCHIPAFAKEVPTKTSWDWSTAGQDIKGEKDAYGKPTYAKKKGTFTWGKNIIPEYTWYNGSAGAYQLGDKLNPDEVTLLNYPLGNIKDKTAKIYPFKVHTGKQIYDTKNMYLITPQVFGGKGDKNAYWKTFDWEKASISGMKASGLDYSGEYGFAPTKMYWRINHMVAPKDQALGCLDCHSSNGRLDWKALGYKGDPLKNPKYSRN</sequence>
<keyword evidence="1 2" id="KW-0732">Signal</keyword>
<dbReference type="PANTHER" id="PTHR35038:SF5">
    <property type="entry name" value="CYTOCHROME C-TYPE PROTEIN NRFB"/>
    <property type="match status" value="1"/>
</dbReference>
<dbReference type="InterPro" id="IPR036280">
    <property type="entry name" value="Multihaem_cyt_sf"/>
</dbReference>
<dbReference type="AlphaFoldDB" id="A0A1H3XJV4"/>
<keyword evidence="4" id="KW-1185">Reference proteome</keyword>
<evidence type="ECO:0000313" key="3">
    <source>
        <dbReference type="EMBL" id="SDZ98838.1"/>
    </source>
</evidence>
<feature type="signal peptide" evidence="2">
    <location>
        <begin position="1"/>
        <end position="25"/>
    </location>
</feature>
<dbReference type="InterPro" id="IPR024673">
    <property type="entry name" value="Octahem_Cyt_c"/>
</dbReference>
<dbReference type="Pfam" id="PF11783">
    <property type="entry name" value="Cytochrome_cB"/>
    <property type="match status" value="1"/>
</dbReference>
<evidence type="ECO:0000313" key="4">
    <source>
        <dbReference type="Proteomes" id="UP000199409"/>
    </source>
</evidence>
<dbReference type="GO" id="GO:0016491">
    <property type="term" value="F:oxidoreductase activity"/>
    <property type="evidence" value="ECO:0007669"/>
    <property type="project" value="TreeGrafter"/>
</dbReference>
<dbReference type="SUPFAM" id="SSF48695">
    <property type="entry name" value="Multiheme cytochromes"/>
    <property type="match status" value="1"/>
</dbReference>
<evidence type="ECO:0000256" key="2">
    <source>
        <dbReference type="SAM" id="SignalP"/>
    </source>
</evidence>
<dbReference type="Gene3D" id="1.10.1130.10">
    <property type="entry name" value="Flavocytochrome C3, Chain A"/>
    <property type="match status" value="1"/>
</dbReference>
<reference evidence="3 4" key="1">
    <citation type="submission" date="2016-10" db="EMBL/GenBank/DDBJ databases">
        <authorList>
            <person name="de Groot N.N."/>
        </authorList>
    </citation>
    <scope>NUCLEOTIDE SEQUENCE [LARGE SCALE GENOMIC DNA]</scope>
    <source>
        <strain evidence="3 4">DSM 7343</strain>
    </source>
</reference>
<dbReference type="STRING" id="37625.SAMN05660420_00977"/>
<feature type="chain" id="PRO_5011547319" evidence="2">
    <location>
        <begin position="26"/>
        <end position="462"/>
    </location>
</feature>
<gene>
    <name evidence="3" type="ORF">SAMN05660420_00977</name>
</gene>
<name>A0A1H3XJV4_9BACT</name>
<proteinExistence type="predicted"/>
<organism evidence="3 4">
    <name type="scientific">Desulfuromusa kysingii</name>
    <dbReference type="NCBI Taxonomy" id="37625"/>
    <lineage>
        <taxon>Bacteria</taxon>
        <taxon>Pseudomonadati</taxon>
        <taxon>Thermodesulfobacteriota</taxon>
        <taxon>Desulfuromonadia</taxon>
        <taxon>Desulfuromonadales</taxon>
        <taxon>Geopsychrobacteraceae</taxon>
        <taxon>Desulfuromusa</taxon>
    </lineage>
</organism>
<dbReference type="NCBIfam" id="TIGR04315">
    <property type="entry name" value="octaheme_Shew"/>
    <property type="match status" value="1"/>
</dbReference>
<accession>A0A1H3XJV4</accession>
<dbReference type="PANTHER" id="PTHR35038">
    <property type="entry name" value="DISSIMILATORY SULFITE REDUCTASE SIRA"/>
    <property type="match status" value="1"/>
</dbReference>
<protein>
    <submittedName>
        <fullName evidence="3">Octaheme c-type cytochrome, tetrathionate reductase family</fullName>
    </submittedName>
</protein>
<dbReference type="InterPro" id="IPR051829">
    <property type="entry name" value="Multiheme_Cytochr_ET"/>
</dbReference>
<evidence type="ECO:0000256" key="1">
    <source>
        <dbReference type="ARBA" id="ARBA00022729"/>
    </source>
</evidence>
<dbReference type="PIRSF" id="PIRSF039014">
    <property type="entry name" value="OTR_cyc"/>
    <property type="match status" value="1"/>
</dbReference>
<dbReference type="Proteomes" id="UP000199409">
    <property type="component" value="Unassembled WGS sequence"/>
</dbReference>